<keyword evidence="4" id="KW-0812">Transmembrane</keyword>
<comment type="subcellular location">
    <subcellularLocation>
        <location evidence="1">Mitochondrion membrane</location>
    </subcellularLocation>
</comment>
<dbReference type="Proteomes" id="UP000016088">
    <property type="component" value="Unassembled WGS sequence"/>
</dbReference>
<evidence type="ECO:0000256" key="4">
    <source>
        <dbReference type="SAM" id="Phobius"/>
    </source>
</evidence>
<keyword evidence="2" id="KW-0496">Mitochondrion</keyword>
<dbReference type="EMBL" id="KE503207">
    <property type="protein sequence ID" value="EPX73027.1"/>
    <property type="molecule type" value="Genomic_DNA"/>
</dbReference>
<reference evidence="5 6" key="1">
    <citation type="journal article" date="2011" name="Science">
        <title>Comparative functional genomics of the fission yeasts.</title>
        <authorList>
            <person name="Rhind N."/>
            <person name="Chen Z."/>
            <person name="Yassour M."/>
            <person name="Thompson D.A."/>
            <person name="Haas B.J."/>
            <person name="Habib N."/>
            <person name="Wapinski I."/>
            <person name="Roy S."/>
            <person name="Lin M.F."/>
            <person name="Heiman D.I."/>
            <person name="Young S.K."/>
            <person name="Furuya K."/>
            <person name="Guo Y."/>
            <person name="Pidoux A."/>
            <person name="Chen H.M."/>
            <person name="Robbertse B."/>
            <person name="Goldberg J.M."/>
            <person name="Aoki K."/>
            <person name="Bayne E.H."/>
            <person name="Berlin A.M."/>
            <person name="Desjardins C.A."/>
            <person name="Dobbs E."/>
            <person name="Dukaj L."/>
            <person name="Fan L."/>
            <person name="FitzGerald M.G."/>
            <person name="French C."/>
            <person name="Gujja S."/>
            <person name="Hansen K."/>
            <person name="Keifenheim D."/>
            <person name="Levin J.Z."/>
            <person name="Mosher R.A."/>
            <person name="Mueller C.A."/>
            <person name="Pfiffner J."/>
            <person name="Priest M."/>
            <person name="Russ C."/>
            <person name="Smialowska A."/>
            <person name="Swoboda P."/>
            <person name="Sykes S.M."/>
            <person name="Vaughn M."/>
            <person name="Vengrova S."/>
            <person name="Yoder R."/>
            <person name="Zeng Q."/>
            <person name="Allshire R."/>
            <person name="Baulcombe D."/>
            <person name="Birren B.W."/>
            <person name="Brown W."/>
            <person name="Ekwall K."/>
            <person name="Kellis M."/>
            <person name="Leatherwood J."/>
            <person name="Levin H."/>
            <person name="Margalit H."/>
            <person name="Martienssen R."/>
            <person name="Nieduszynski C.A."/>
            <person name="Spatafora J.W."/>
            <person name="Friedman N."/>
            <person name="Dalgaard J.Z."/>
            <person name="Baumann P."/>
            <person name="Niki H."/>
            <person name="Regev A."/>
            <person name="Nusbaum C."/>
        </authorList>
    </citation>
    <scope>NUCLEOTIDE SEQUENCE [LARGE SCALE GENOMIC DNA]</scope>
    <source>
        <strain evidence="6">yFS286</strain>
    </source>
</reference>
<keyword evidence="3 4" id="KW-0472">Membrane</keyword>
<name>S9PYJ1_SCHOY</name>
<proteinExistence type="predicted"/>
<evidence type="ECO:0000256" key="2">
    <source>
        <dbReference type="ARBA" id="ARBA00023128"/>
    </source>
</evidence>
<dbReference type="AlphaFoldDB" id="S9PYJ1"/>
<evidence type="ECO:0000313" key="5">
    <source>
        <dbReference type="EMBL" id="EPX73027.1"/>
    </source>
</evidence>
<dbReference type="VEuPathDB" id="FungiDB:SOCG_00783"/>
<dbReference type="GO" id="GO:0031966">
    <property type="term" value="C:mitochondrial membrane"/>
    <property type="evidence" value="ECO:0007669"/>
    <property type="project" value="UniProtKB-SubCell"/>
</dbReference>
<sequence length="68" mass="7856">MSVYTIAGRQFQSYQLSLTVLGSVFVGPWVYSKLFKRQKSLKEGEMPPLNASNKEEEAFILKYIKDHK</sequence>
<dbReference type="GeneID" id="25029767"/>
<dbReference type="GO" id="GO:0015986">
    <property type="term" value="P:proton motive force-driven ATP synthesis"/>
    <property type="evidence" value="ECO:0007669"/>
    <property type="project" value="TreeGrafter"/>
</dbReference>
<dbReference type="PANTHER" id="PTHR28074">
    <property type="entry name" value="ATP SYNTHASE SUBUNIT K, MITOCHONDRIAL"/>
    <property type="match status" value="1"/>
</dbReference>
<keyword evidence="6" id="KW-1185">Reference proteome</keyword>
<dbReference type="HOGENOM" id="CLU_172736_1_0_1"/>
<feature type="transmembrane region" description="Helical" evidence="4">
    <location>
        <begin position="12"/>
        <end position="31"/>
    </location>
</feature>
<dbReference type="PANTHER" id="PTHR28074:SF1">
    <property type="entry name" value="ATP SYNTHASE SUBUNIT K, MITOCHONDRIAL"/>
    <property type="match status" value="1"/>
</dbReference>
<organism evidence="5 6">
    <name type="scientific">Schizosaccharomyces octosporus (strain yFS286)</name>
    <name type="common">Fission yeast</name>
    <name type="synonym">Octosporomyces octosporus</name>
    <dbReference type="NCBI Taxonomy" id="483514"/>
    <lineage>
        <taxon>Eukaryota</taxon>
        <taxon>Fungi</taxon>
        <taxon>Dikarya</taxon>
        <taxon>Ascomycota</taxon>
        <taxon>Taphrinomycotina</taxon>
        <taxon>Schizosaccharomycetes</taxon>
        <taxon>Schizosaccharomycetales</taxon>
        <taxon>Schizosaccharomycetaceae</taxon>
        <taxon>Schizosaccharomyces</taxon>
    </lineage>
</organism>
<keyword evidence="4" id="KW-1133">Transmembrane helix</keyword>
<dbReference type="OMA" id="MSVYTIA"/>
<accession>S9PYJ1</accession>
<dbReference type="Pfam" id="PF11022">
    <property type="entry name" value="ATP19"/>
    <property type="match status" value="1"/>
</dbReference>
<dbReference type="OrthoDB" id="427795at2759"/>
<evidence type="ECO:0000256" key="3">
    <source>
        <dbReference type="ARBA" id="ARBA00023136"/>
    </source>
</evidence>
<dbReference type="InterPro" id="IPR021278">
    <property type="entry name" value="ATP19"/>
</dbReference>
<protein>
    <submittedName>
        <fullName evidence="5">F0-ATPase subunit K</fullName>
    </submittedName>
</protein>
<evidence type="ECO:0000256" key="1">
    <source>
        <dbReference type="ARBA" id="ARBA00004325"/>
    </source>
</evidence>
<evidence type="ECO:0000313" key="6">
    <source>
        <dbReference type="Proteomes" id="UP000016088"/>
    </source>
</evidence>
<dbReference type="RefSeq" id="XP_013018657.1">
    <property type="nucleotide sequence ID" value="XM_013163203.1"/>
</dbReference>
<gene>
    <name evidence="5" type="ORF">SOCG_00783</name>
</gene>